<keyword evidence="6" id="KW-1185">Reference proteome</keyword>
<organism evidence="5 6">
    <name type="scientific">Blepharisma stoltei</name>
    <dbReference type="NCBI Taxonomy" id="1481888"/>
    <lineage>
        <taxon>Eukaryota</taxon>
        <taxon>Sar</taxon>
        <taxon>Alveolata</taxon>
        <taxon>Ciliophora</taxon>
        <taxon>Postciliodesmatophora</taxon>
        <taxon>Heterotrichea</taxon>
        <taxon>Heterotrichida</taxon>
        <taxon>Blepharismidae</taxon>
        <taxon>Blepharisma</taxon>
    </lineage>
</organism>
<feature type="compositionally biased region" description="Polar residues" evidence="3">
    <location>
        <begin position="145"/>
        <end position="162"/>
    </location>
</feature>
<keyword evidence="2" id="KW-0206">Cytoskeleton</keyword>
<evidence type="ECO:0000313" key="6">
    <source>
        <dbReference type="Proteomes" id="UP001162131"/>
    </source>
</evidence>
<reference evidence="5" key="1">
    <citation type="submission" date="2021-09" db="EMBL/GenBank/DDBJ databases">
        <authorList>
            <consortium name="AG Swart"/>
            <person name="Singh M."/>
            <person name="Singh A."/>
            <person name="Seah K."/>
            <person name="Emmerich C."/>
        </authorList>
    </citation>
    <scope>NUCLEOTIDE SEQUENCE</scope>
    <source>
        <strain evidence="5">ATCC30299</strain>
    </source>
</reference>
<keyword evidence="1" id="KW-0963">Cytoplasm</keyword>
<evidence type="ECO:0000256" key="1">
    <source>
        <dbReference type="ARBA" id="ARBA00022490"/>
    </source>
</evidence>
<proteinExistence type="predicted"/>
<dbReference type="InterPro" id="IPR018993">
    <property type="entry name" value="FOP_dimerisation-dom_N"/>
</dbReference>
<evidence type="ECO:0000259" key="4">
    <source>
        <dbReference type="Pfam" id="PF09398"/>
    </source>
</evidence>
<evidence type="ECO:0000256" key="2">
    <source>
        <dbReference type="ARBA" id="ARBA00023212"/>
    </source>
</evidence>
<dbReference type="Proteomes" id="UP001162131">
    <property type="component" value="Unassembled WGS sequence"/>
</dbReference>
<dbReference type="PANTHER" id="PTHR15431">
    <property type="entry name" value="FGFR1 ONCOGENE PARTNER/LISH DOMAIN-CONTAINING PROTEIN"/>
    <property type="match status" value="1"/>
</dbReference>
<feature type="domain" description="FGFR1 oncogene partner (FOP) N-terminal dimerisation" evidence="4">
    <location>
        <begin position="50"/>
        <end position="115"/>
    </location>
</feature>
<dbReference type="PANTHER" id="PTHR15431:SF4">
    <property type="entry name" value="PROTEIN TONNEAU 1B"/>
    <property type="match status" value="1"/>
</dbReference>
<feature type="compositionally biased region" description="Polar residues" evidence="3">
    <location>
        <begin position="191"/>
        <end position="205"/>
    </location>
</feature>
<gene>
    <name evidence="5" type="ORF">BSTOLATCC_MIC59542</name>
</gene>
<dbReference type="Pfam" id="PF09398">
    <property type="entry name" value="FOP_dimer"/>
    <property type="match status" value="1"/>
</dbReference>
<comment type="caution">
    <text evidence="5">The sequence shown here is derived from an EMBL/GenBank/DDBJ whole genome shotgun (WGS) entry which is preliminary data.</text>
</comment>
<feature type="compositionally biased region" description="Acidic residues" evidence="3">
    <location>
        <begin position="122"/>
        <end position="132"/>
    </location>
</feature>
<dbReference type="EMBL" id="CAJZBQ010000057">
    <property type="protein sequence ID" value="CAG9333726.1"/>
    <property type="molecule type" value="Genomic_DNA"/>
</dbReference>
<dbReference type="GO" id="GO:0005815">
    <property type="term" value="C:microtubule organizing center"/>
    <property type="evidence" value="ECO:0007669"/>
    <property type="project" value="InterPro"/>
</dbReference>
<evidence type="ECO:0000313" key="5">
    <source>
        <dbReference type="EMBL" id="CAG9333726.1"/>
    </source>
</evidence>
<feature type="region of interest" description="Disordered" evidence="3">
    <location>
        <begin position="120"/>
        <end position="205"/>
    </location>
</feature>
<accession>A0AAU9K2E7</accession>
<feature type="compositionally biased region" description="Acidic residues" evidence="3">
    <location>
        <begin position="167"/>
        <end position="178"/>
    </location>
</feature>
<name>A0AAU9K2E7_9CILI</name>
<dbReference type="GO" id="GO:0034453">
    <property type="term" value="P:microtubule anchoring"/>
    <property type="evidence" value="ECO:0007669"/>
    <property type="project" value="InterPro"/>
</dbReference>
<dbReference type="AlphaFoldDB" id="A0AAU9K2E7"/>
<evidence type="ECO:0000256" key="3">
    <source>
        <dbReference type="SAM" id="MobiDB-lite"/>
    </source>
</evidence>
<dbReference type="Gene3D" id="1.20.960.40">
    <property type="match status" value="1"/>
</dbReference>
<feature type="compositionally biased region" description="Basic and acidic residues" evidence="3">
    <location>
        <begin position="134"/>
        <end position="144"/>
    </location>
</feature>
<protein>
    <recommendedName>
        <fullName evidence="4">FGFR1 oncogene partner (FOP) N-terminal dimerisation domain-containing protein</fullName>
    </recommendedName>
</protein>
<sequence>MENLKQSVVKDLEQTGSLNQIRAQIKEKILLAADLIEANKPVPSPETEVVLKSQAGQICAELIRDFFESYNLSYSLNVFLPECHLPEHRENIQQLEQILNLQSEPCKPLLYSIIEDMFSNPEGEEEEEESFENEYLRQKQDPRGQRNQGQAQNFQKNRNFAPNESGSIDEEISIDLSDEEKFKRDELVESGGTSMGNDQSASSLKFEQFDHVEPVKKPMFRV</sequence>